<organism evidence="1 2">
    <name type="scientific">Heterorhabditis bacteriophora</name>
    <name type="common">Entomopathogenic nematode worm</name>
    <dbReference type="NCBI Taxonomy" id="37862"/>
    <lineage>
        <taxon>Eukaryota</taxon>
        <taxon>Metazoa</taxon>
        <taxon>Ecdysozoa</taxon>
        <taxon>Nematoda</taxon>
        <taxon>Chromadorea</taxon>
        <taxon>Rhabditida</taxon>
        <taxon>Rhabditina</taxon>
        <taxon>Rhabditomorpha</taxon>
        <taxon>Strongyloidea</taxon>
        <taxon>Heterorhabditidae</taxon>
        <taxon>Heterorhabditis</taxon>
    </lineage>
</organism>
<evidence type="ECO:0000313" key="1">
    <source>
        <dbReference type="Proteomes" id="UP000095283"/>
    </source>
</evidence>
<evidence type="ECO:0000313" key="2">
    <source>
        <dbReference type="WBParaSite" id="Hba_09682"/>
    </source>
</evidence>
<proteinExistence type="predicted"/>
<protein>
    <submittedName>
        <fullName evidence="2">Secreted protein</fullName>
    </submittedName>
</protein>
<dbReference type="AlphaFoldDB" id="A0A1I7WWS8"/>
<keyword evidence="1" id="KW-1185">Reference proteome</keyword>
<dbReference type="WBParaSite" id="Hba_09682">
    <property type="protein sequence ID" value="Hba_09682"/>
    <property type="gene ID" value="Hba_09682"/>
</dbReference>
<reference evidence="2" key="1">
    <citation type="submission" date="2016-11" db="UniProtKB">
        <authorList>
            <consortium name="WormBaseParasite"/>
        </authorList>
    </citation>
    <scope>IDENTIFICATION</scope>
</reference>
<accession>A0A1I7WWS8</accession>
<dbReference type="Proteomes" id="UP000095283">
    <property type="component" value="Unplaced"/>
</dbReference>
<name>A0A1I7WWS8_HETBA</name>
<sequence length="78" mass="9073">MCLTSSYTVNSLLSKCASNLLWFRFLFSNSAGDAMQVNIAMFYWDFYGRRSVVPQHTVDHSINDRRCSRFGVYFSKVE</sequence>